<organism evidence="4 5">
    <name type="scientific">Tritrichomonas foetus</name>
    <dbReference type="NCBI Taxonomy" id="1144522"/>
    <lineage>
        <taxon>Eukaryota</taxon>
        <taxon>Metamonada</taxon>
        <taxon>Parabasalia</taxon>
        <taxon>Tritrichomonadida</taxon>
        <taxon>Tritrichomonadidae</taxon>
        <taxon>Tritrichomonas</taxon>
    </lineage>
</organism>
<name>A0A1J4KCZ0_9EUKA</name>
<gene>
    <name evidence="4" type="ORF">TRFO_21864</name>
</gene>
<proteinExistence type="predicted"/>
<dbReference type="InterPro" id="IPR036028">
    <property type="entry name" value="SH3-like_dom_sf"/>
</dbReference>
<dbReference type="GeneID" id="94836939"/>
<evidence type="ECO:0000256" key="1">
    <source>
        <dbReference type="ARBA" id="ARBA00022443"/>
    </source>
</evidence>
<dbReference type="Proteomes" id="UP000179807">
    <property type="component" value="Unassembled WGS sequence"/>
</dbReference>
<evidence type="ECO:0000259" key="3">
    <source>
        <dbReference type="PROSITE" id="PS50002"/>
    </source>
</evidence>
<evidence type="ECO:0000313" key="5">
    <source>
        <dbReference type="Proteomes" id="UP000179807"/>
    </source>
</evidence>
<feature type="domain" description="SH3" evidence="3">
    <location>
        <begin position="299"/>
        <end position="360"/>
    </location>
</feature>
<dbReference type="AlphaFoldDB" id="A0A1J4KCZ0"/>
<evidence type="ECO:0000256" key="2">
    <source>
        <dbReference type="PROSITE-ProRule" id="PRU00192"/>
    </source>
</evidence>
<keyword evidence="1 2" id="KW-0728">SH3 domain</keyword>
<accession>A0A1J4KCZ0</accession>
<evidence type="ECO:0000313" key="4">
    <source>
        <dbReference type="EMBL" id="OHT09295.1"/>
    </source>
</evidence>
<keyword evidence="5" id="KW-1185">Reference proteome</keyword>
<dbReference type="InterPro" id="IPR001452">
    <property type="entry name" value="SH3_domain"/>
</dbReference>
<dbReference type="EMBL" id="MLAK01000643">
    <property type="protein sequence ID" value="OHT09295.1"/>
    <property type="molecule type" value="Genomic_DNA"/>
</dbReference>
<dbReference type="RefSeq" id="XP_068362431.1">
    <property type="nucleotide sequence ID" value="XM_068502235.1"/>
</dbReference>
<reference evidence="4" key="1">
    <citation type="submission" date="2016-10" db="EMBL/GenBank/DDBJ databases">
        <authorList>
            <person name="Benchimol M."/>
            <person name="Almeida L.G."/>
            <person name="Vasconcelos A.T."/>
            <person name="Perreira-Neves A."/>
            <person name="Rosa I.A."/>
            <person name="Tasca T."/>
            <person name="Bogo M.R."/>
            <person name="de Souza W."/>
        </authorList>
    </citation>
    <scope>NUCLEOTIDE SEQUENCE [LARGE SCALE GENOMIC DNA]</scope>
    <source>
        <strain evidence="4">K</strain>
    </source>
</reference>
<sequence length="417" mass="47991">MRNFQTLEEIIKIKKSDLNEAQNYFVFLSTAFNEFQKRKFKSMISELQVDEHESDCDSSHHLIGFPGTIQNATDEISNGIFHFISSIDFEAKEFVNAISSNFIELIDYDKANIDKIYRLISENKKKIDQINLSFDALSTEYLSHSQKFANYTNEIRNATNKTAIMQYRRQFSDIAKIREDLAPTREKLLSTSQKALDSIRDDIITLSFNITEHNKKLKNLFLWAAQEYDILSSKMSEASNIMKNAADKINFSTDFKSFINAKKIIRYDLQETEFVPYDTNSPAFYDIPPLPKQEITTIMPIFMAKVVNDYFASGENEMNCKKGKMIYLLELPEGDWCYSMSPITRKTGFIPCFCVEPVGDKFGIVIRECEMTVEYCDKGDLIAIFDENSGVNYKAMNNLGEKFDIPKANVGIIFSNN</sequence>
<dbReference type="Gene3D" id="2.30.30.40">
    <property type="entry name" value="SH3 Domains"/>
    <property type="match status" value="1"/>
</dbReference>
<dbReference type="PROSITE" id="PS50002">
    <property type="entry name" value="SH3"/>
    <property type="match status" value="1"/>
</dbReference>
<dbReference type="SUPFAM" id="SSF50044">
    <property type="entry name" value="SH3-domain"/>
    <property type="match status" value="1"/>
</dbReference>
<protein>
    <recommendedName>
        <fullName evidence="3">SH3 domain-containing protein</fullName>
    </recommendedName>
</protein>
<dbReference type="VEuPathDB" id="TrichDB:TRFO_21864"/>
<dbReference type="SMART" id="SM00326">
    <property type="entry name" value="SH3"/>
    <property type="match status" value="1"/>
</dbReference>
<comment type="caution">
    <text evidence="4">The sequence shown here is derived from an EMBL/GenBank/DDBJ whole genome shotgun (WGS) entry which is preliminary data.</text>
</comment>
<dbReference type="Pfam" id="PF00018">
    <property type="entry name" value="SH3_1"/>
    <property type="match status" value="1"/>
</dbReference>
<dbReference type="OrthoDB" id="26539at2759"/>